<evidence type="ECO:0000256" key="5">
    <source>
        <dbReference type="ARBA" id="ARBA00023136"/>
    </source>
</evidence>
<comment type="caution">
    <text evidence="8">The sequence shown here is derived from an EMBL/GenBank/DDBJ whole genome shotgun (WGS) entry which is preliminary data.</text>
</comment>
<protein>
    <submittedName>
        <fullName evidence="8">Tight adherence protein B</fullName>
    </submittedName>
</protein>
<keyword evidence="2" id="KW-1003">Cell membrane</keyword>
<comment type="subcellular location">
    <subcellularLocation>
        <location evidence="1">Cell membrane</location>
        <topology evidence="1">Multi-pass membrane protein</topology>
    </subcellularLocation>
</comment>
<evidence type="ECO:0000313" key="8">
    <source>
        <dbReference type="EMBL" id="MBP1995240.1"/>
    </source>
</evidence>
<evidence type="ECO:0000313" key="9">
    <source>
        <dbReference type="Proteomes" id="UP001519287"/>
    </source>
</evidence>
<organism evidence="8 9">
    <name type="scientific">Paenibacillus eucommiae</name>
    <dbReference type="NCBI Taxonomy" id="1355755"/>
    <lineage>
        <taxon>Bacteria</taxon>
        <taxon>Bacillati</taxon>
        <taxon>Bacillota</taxon>
        <taxon>Bacilli</taxon>
        <taxon>Bacillales</taxon>
        <taxon>Paenibacillaceae</taxon>
        <taxon>Paenibacillus</taxon>
    </lineage>
</organism>
<evidence type="ECO:0000256" key="6">
    <source>
        <dbReference type="SAM" id="Phobius"/>
    </source>
</evidence>
<evidence type="ECO:0000259" key="7">
    <source>
        <dbReference type="Pfam" id="PF00482"/>
    </source>
</evidence>
<feature type="transmembrane region" description="Helical" evidence="6">
    <location>
        <begin position="241"/>
        <end position="258"/>
    </location>
</feature>
<dbReference type="EMBL" id="JAGGLB010000032">
    <property type="protein sequence ID" value="MBP1995240.1"/>
    <property type="molecule type" value="Genomic_DNA"/>
</dbReference>
<accession>A0ABS4J5Y9</accession>
<feature type="domain" description="Type II secretion system protein GspF" evidence="7">
    <location>
        <begin position="122"/>
        <end position="253"/>
    </location>
</feature>
<keyword evidence="5 6" id="KW-0472">Membrane</keyword>
<name>A0ABS4J5Y9_9BACL</name>
<evidence type="ECO:0000256" key="1">
    <source>
        <dbReference type="ARBA" id="ARBA00004651"/>
    </source>
</evidence>
<evidence type="ECO:0000256" key="4">
    <source>
        <dbReference type="ARBA" id="ARBA00022989"/>
    </source>
</evidence>
<reference evidence="8 9" key="1">
    <citation type="submission" date="2021-03" db="EMBL/GenBank/DDBJ databases">
        <title>Genomic Encyclopedia of Type Strains, Phase IV (KMG-IV): sequencing the most valuable type-strain genomes for metagenomic binning, comparative biology and taxonomic classification.</title>
        <authorList>
            <person name="Goeker M."/>
        </authorList>
    </citation>
    <scope>NUCLEOTIDE SEQUENCE [LARGE SCALE GENOMIC DNA]</scope>
    <source>
        <strain evidence="8 9">DSM 26048</strain>
    </source>
</reference>
<dbReference type="Pfam" id="PF00482">
    <property type="entry name" value="T2SSF"/>
    <property type="match status" value="1"/>
</dbReference>
<keyword evidence="4 6" id="KW-1133">Transmembrane helix</keyword>
<keyword evidence="9" id="KW-1185">Reference proteome</keyword>
<proteinExistence type="predicted"/>
<sequence length="295" mass="33240">MYLMLAALLTGAVSWVILLWNDRRKRLVKEGSTSMRSVKLPAEESSSTSLIDYEFYELSIKEKWISVFMIAMPAFMIGYVFYKNVALALLFSAVGLMYPKVRKKQLIQSRKGKLNVQFKQALSCLSSSLSAGKSIETAFREALEDLRILYPGPTCLIVNEFGIICRRLENGEPIEAAVLDFAKRSNIEDATSFADVFVTCKRTGGNLVEVMKHTSEMIGEKLEIKQDISVMIAQKKFESRVLLFAPILIVAVLSFSSPEYMEPLYKGIGFVIMTFCLIVLGACFWLTQKIMNIKV</sequence>
<dbReference type="PANTHER" id="PTHR35007:SF1">
    <property type="entry name" value="PILUS ASSEMBLY PROTEIN"/>
    <property type="match status" value="1"/>
</dbReference>
<feature type="transmembrane region" description="Helical" evidence="6">
    <location>
        <begin position="264"/>
        <end position="286"/>
    </location>
</feature>
<dbReference type="PANTHER" id="PTHR35007">
    <property type="entry name" value="INTEGRAL MEMBRANE PROTEIN-RELATED"/>
    <property type="match status" value="1"/>
</dbReference>
<dbReference type="InterPro" id="IPR018076">
    <property type="entry name" value="T2SS_GspF_dom"/>
</dbReference>
<feature type="transmembrane region" description="Helical" evidence="6">
    <location>
        <begin position="65"/>
        <end position="98"/>
    </location>
</feature>
<dbReference type="Proteomes" id="UP001519287">
    <property type="component" value="Unassembled WGS sequence"/>
</dbReference>
<gene>
    <name evidence="8" type="ORF">J2Z66_006882</name>
</gene>
<evidence type="ECO:0000256" key="3">
    <source>
        <dbReference type="ARBA" id="ARBA00022692"/>
    </source>
</evidence>
<keyword evidence="3 6" id="KW-0812">Transmembrane</keyword>
<evidence type="ECO:0000256" key="2">
    <source>
        <dbReference type="ARBA" id="ARBA00022475"/>
    </source>
</evidence>